<reference evidence="6" key="1">
    <citation type="submission" date="2021-12" db="EMBL/GenBank/DDBJ databases">
        <authorList>
            <person name="Zaccaron A."/>
            <person name="Stergiopoulos I."/>
        </authorList>
    </citation>
    <scope>NUCLEOTIDE SEQUENCE</scope>
    <source>
        <strain evidence="6">Race5_Kim</strain>
    </source>
</reference>
<dbReference type="Proteomes" id="UP000756132">
    <property type="component" value="Chromosome 6"/>
</dbReference>
<keyword evidence="6" id="KW-0503">Monooxygenase</keyword>
<dbReference type="GO" id="GO:0004497">
    <property type="term" value="F:monooxygenase activity"/>
    <property type="evidence" value="ECO:0007669"/>
    <property type="project" value="UniProtKB-KW"/>
</dbReference>
<dbReference type="GO" id="GO:0071949">
    <property type="term" value="F:FAD binding"/>
    <property type="evidence" value="ECO:0007669"/>
    <property type="project" value="InterPro"/>
</dbReference>
<dbReference type="Gene3D" id="3.50.50.60">
    <property type="entry name" value="FAD/NAD(P)-binding domain"/>
    <property type="match status" value="2"/>
</dbReference>
<name>A0A9Q8PAG2_PASFU</name>
<dbReference type="RefSeq" id="XP_047763206.1">
    <property type="nucleotide sequence ID" value="XM_047906129.1"/>
</dbReference>
<keyword evidence="2" id="KW-0274">FAD</keyword>
<accession>A0A9Q8PAG2</accession>
<dbReference type="InterPro" id="IPR051704">
    <property type="entry name" value="FAD_aromatic-hydroxylase"/>
</dbReference>
<dbReference type="Pfam" id="PF01494">
    <property type="entry name" value="FAD_binding_3"/>
    <property type="match status" value="1"/>
</dbReference>
<feature type="signal peptide" evidence="4">
    <location>
        <begin position="1"/>
        <end position="19"/>
    </location>
</feature>
<organism evidence="6 7">
    <name type="scientific">Passalora fulva</name>
    <name type="common">Tomato leaf mold</name>
    <name type="synonym">Cladosporium fulvum</name>
    <dbReference type="NCBI Taxonomy" id="5499"/>
    <lineage>
        <taxon>Eukaryota</taxon>
        <taxon>Fungi</taxon>
        <taxon>Dikarya</taxon>
        <taxon>Ascomycota</taxon>
        <taxon>Pezizomycotina</taxon>
        <taxon>Dothideomycetes</taxon>
        <taxon>Dothideomycetidae</taxon>
        <taxon>Mycosphaerellales</taxon>
        <taxon>Mycosphaerellaceae</taxon>
        <taxon>Fulvia</taxon>
    </lineage>
</organism>
<evidence type="ECO:0000313" key="7">
    <source>
        <dbReference type="Proteomes" id="UP000756132"/>
    </source>
</evidence>
<evidence type="ECO:0000256" key="4">
    <source>
        <dbReference type="SAM" id="SignalP"/>
    </source>
</evidence>
<protein>
    <submittedName>
        <fullName evidence="6">FAD-dependent monooxygenase asL6</fullName>
    </submittedName>
</protein>
<keyword evidence="1" id="KW-0285">Flavoprotein</keyword>
<dbReference type="PRINTS" id="PR00420">
    <property type="entry name" value="RNGMNOXGNASE"/>
</dbReference>
<feature type="domain" description="FAD-binding" evidence="5">
    <location>
        <begin position="187"/>
        <end position="339"/>
    </location>
</feature>
<dbReference type="InterPro" id="IPR002938">
    <property type="entry name" value="FAD-bd"/>
</dbReference>
<dbReference type="AlphaFoldDB" id="A0A9Q8PAG2"/>
<dbReference type="PANTHER" id="PTHR46865">
    <property type="entry name" value="OXIDOREDUCTASE-RELATED"/>
    <property type="match status" value="1"/>
</dbReference>
<dbReference type="InterPro" id="IPR036188">
    <property type="entry name" value="FAD/NAD-bd_sf"/>
</dbReference>
<dbReference type="Gene3D" id="3.30.9.10">
    <property type="entry name" value="D-Amino Acid Oxidase, subunit A, domain 2"/>
    <property type="match status" value="1"/>
</dbReference>
<evidence type="ECO:0000256" key="3">
    <source>
        <dbReference type="ARBA" id="ARBA00023002"/>
    </source>
</evidence>
<keyword evidence="3" id="KW-0560">Oxidoreductase</keyword>
<sequence length="360" mass="39774">MPPLNILIIGCSVAGPTLATFLLLSPLPPDQKPHITILERSSAPRTNGQNVDIRGAGVTIIRKLGLESVIRDSTTGEEGVQWVGARNQVWASFAADKTGKTQGPTADIDIMRGRLAELIYNRSKQASEKVQQSGGAGIEYIFGDYLDSIDQSSTRKMVWGDDSENNHVKRLDAFGAFFSMPRGPTETMWRRWYHAAGRRGIMVRPDQQIGKSTVLMTIVNDKDERLAEVSQGGTLAQKALMKAYFDDSGWENERILKEMADTDDFYYGIIAQVHMEWWSKGRVVLLGDAGYCASPFSGMGTTLTLDGAYNLAGSLLRHPNDHDAAFNYYETAMRPIVEKTQKLCRACLTSSTLRLHGAYG</sequence>
<dbReference type="PANTHER" id="PTHR46865:SF2">
    <property type="entry name" value="MONOOXYGENASE"/>
    <property type="match status" value="1"/>
</dbReference>
<evidence type="ECO:0000256" key="1">
    <source>
        <dbReference type="ARBA" id="ARBA00022630"/>
    </source>
</evidence>
<gene>
    <name evidence="6" type="ORF">CLAFUR5_06981</name>
</gene>
<reference evidence="6" key="2">
    <citation type="journal article" date="2022" name="Microb. Genom.">
        <title>A chromosome-scale genome assembly of the tomato pathogen Cladosporium fulvum reveals a compartmentalized genome architecture and the presence of a dispensable chromosome.</title>
        <authorList>
            <person name="Zaccaron A.Z."/>
            <person name="Chen L.H."/>
            <person name="Samaras A."/>
            <person name="Stergiopoulos I."/>
        </authorList>
    </citation>
    <scope>NUCLEOTIDE SEQUENCE</scope>
    <source>
        <strain evidence="6">Race5_Kim</strain>
    </source>
</reference>
<evidence type="ECO:0000313" key="6">
    <source>
        <dbReference type="EMBL" id="UJO18840.1"/>
    </source>
</evidence>
<dbReference type="GeneID" id="71986859"/>
<evidence type="ECO:0000256" key="2">
    <source>
        <dbReference type="ARBA" id="ARBA00022827"/>
    </source>
</evidence>
<dbReference type="Gene3D" id="3.30.9.30">
    <property type="match status" value="1"/>
</dbReference>
<dbReference type="SUPFAM" id="SSF51905">
    <property type="entry name" value="FAD/NAD(P)-binding domain"/>
    <property type="match status" value="1"/>
</dbReference>
<evidence type="ECO:0000259" key="5">
    <source>
        <dbReference type="Pfam" id="PF01494"/>
    </source>
</evidence>
<dbReference type="KEGG" id="ffu:CLAFUR5_06981"/>
<dbReference type="OrthoDB" id="655030at2759"/>
<feature type="chain" id="PRO_5040153838" evidence="4">
    <location>
        <begin position="20"/>
        <end position="360"/>
    </location>
</feature>
<keyword evidence="7" id="KW-1185">Reference proteome</keyword>
<dbReference type="EMBL" id="CP090168">
    <property type="protein sequence ID" value="UJO18840.1"/>
    <property type="molecule type" value="Genomic_DNA"/>
</dbReference>
<proteinExistence type="predicted"/>
<keyword evidence="4" id="KW-0732">Signal</keyword>